<dbReference type="InterPro" id="IPR036508">
    <property type="entry name" value="Chitin-bd_dom_sf"/>
</dbReference>
<dbReference type="AlphaFoldDB" id="A0A7R8UH17"/>
<keyword evidence="4" id="KW-1185">Reference proteome</keyword>
<evidence type="ECO:0000313" key="4">
    <source>
        <dbReference type="Proteomes" id="UP000594454"/>
    </source>
</evidence>
<proteinExistence type="predicted"/>
<dbReference type="Pfam" id="PF01607">
    <property type="entry name" value="CBM_14"/>
    <property type="match status" value="1"/>
</dbReference>
<name>A0A7R8UH17_HERIL</name>
<dbReference type="Gene3D" id="2.170.140.10">
    <property type="entry name" value="Chitin binding domain"/>
    <property type="match status" value="1"/>
</dbReference>
<dbReference type="EMBL" id="LR899010">
    <property type="protein sequence ID" value="CAD7080702.1"/>
    <property type="molecule type" value="Genomic_DNA"/>
</dbReference>
<dbReference type="Proteomes" id="UP000594454">
    <property type="component" value="Chromosome 2"/>
</dbReference>
<evidence type="ECO:0000313" key="3">
    <source>
        <dbReference type="EMBL" id="CAD7080702.1"/>
    </source>
</evidence>
<dbReference type="GO" id="GO:0005576">
    <property type="term" value="C:extracellular region"/>
    <property type="evidence" value="ECO:0007669"/>
    <property type="project" value="InterPro"/>
</dbReference>
<dbReference type="GO" id="GO:0008061">
    <property type="term" value="F:chitin binding"/>
    <property type="evidence" value="ECO:0007669"/>
    <property type="project" value="InterPro"/>
</dbReference>
<dbReference type="InterPro" id="IPR002557">
    <property type="entry name" value="Chitin-bd_dom"/>
</dbReference>
<reference evidence="3 4" key="1">
    <citation type="submission" date="2020-11" db="EMBL/GenBank/DDBJ databases">
        <authorList>
            <person name="Wallbank WR R."/>
            <person name="Pardo Diaz C."/>
            <person name="Kozak K."/>
            <person name="Martin S."/>
            <person name="Jiggins C."/>
            <person name="Moest M."/>
            <person name="Warren A I."/>
            <person name="Generalovic N T."/>
            <person name="Byers J.R.P. K."/>
            <person name="Montejo-Kovacevich G."/>
            <person name="Yen C E."/>
        </authorList>
    </citation>
    <scope>NUCLEOTIDE SEQUENCE [LARGE SCALE GENOMIC DNA]</scope>
</reference>
<dbReference type="SUPFAM" id="SSF57625">
    <property type="entry name" value="Invertebrate chitin-binding proteins"/>
    <property type="match status" value="1"/>
</dbReference>
<dbReference type="OrthoDB" id="6020543at2759"/>
<organism evidence="3 4">
    <name type="scientific">Hermetia illucens</name>
    <name type="common">Black soldier fly</name>
    <dbReference type="NCBI Taxonomy" id="343691"/>
    <lineage>
        <taxon>Eukaryota</taxon>
        <taxon>Metazoa</taxon>
        <taxon>Ecdysozoa</taxon>
        <taxon>Arthropoda</taxon>
        <taxon>Hexapoda</taxon>
        <taxon>Insecta</taxon>
        <taxon>Pterygota</taxon>
        <taxon>Neoptera</taxon>
        <taxon>Endopterygota</taxon>
        <taxon>Diptera</taxon>
        <taxon>Brachycera</taxon>
        <taxon>Stratiomyomorpha</taxon>
        <taxon>Stratiomyidae</taxon>
        <taxon>Hermetiinae</taxon>
        <taxon>Hermetia</taxon>
    </lineage>
</organism>
<sequence>MRGIAFVLLGLLASIIGSQAEAYCGTVPHGAAIPYDYDCARYLLCQNGIFLIKICPQDYGFSKFTGKCEYDRACWSIPPLLPKP</sequence>
<feature type="signal peptide" evidence="1">
    <location>
        <begin position="1"/>
        <end position="20"/>
    </location>
</feature>
<gene>
    <name evidence="3" type="ORF">HERILL_LOCUS3843</name>
</gene>
<feature type="chain" id="PRO_5030877258" description="Chitin-binding type-2 domain-containing protein" evidence="1">
    <location>
        <begin position="21"/>
        <end position="84"/>
    </location>
</feature>
<feature type="domain" description="Chitin-binding type-2" evidence="2">
    <location>
        <begin position="21"/>
        <end position="76"/>
    </location>
</feature>
<protein>
    <recommendedName>
        <fullName evidence="2">Chitin-binding type-2 domain-containing protein</fullName>
    </recommendedName>
</protein>
<accession>A0A7R8UH17</accession>
<evidence type="ECO:0000259" key="2">
    <source>
        <dbReference type="PROSITE" id="PS50940"/>
    </source>
</evidence>
<evidence type="ECO:0000256" key="1">
    <source>
        <dbReference type="SAM" id="SignalP"/>
    </source>
</evidence>
<dbReference type="PROSITE" id="PS50940">
    <property type="entry name" value="CHIT_BIND_II"/>
    <property type="match status" value="1"/>
</dbReference>
<keyword evidence="1" id="KW-0732">Signal</keyword>